<reference evidence="2 3" key="1">
    <citation type="journal article" date="2021" name="Int. J. Syst. Evol. Microbiol.">
        <title>Amazonocrinis nigriterrae gen. nov., sp. nov., Atlanticothrix silvestris gen. nov., sp. nov. and Dendronalium phyllosphericum gen. nov., sp. nov., nostocacean cyanobacteria from Brazilian environments.</title>
        <authorList>
            <person name="Alvarenga D.O."/>
            <person name="Andreote A.P.D."/>
            <person name="Branco L.H.Z."/>
            <person name="Delbaje E."/>
            <person name="Cruz R.B."/>
            <person name="Varani A.M."/>
            <person name="Fiore M.F."/>
        </authorList>
    </citation>
    <scope>NUCLEOTIDE SEQUENCE [LARGE SCALE GENOMIC DNA]</scope>
    <source>
        <strain evidence="2 3">CENA369</strain>
    </source>
</reference>
<accession>A0A8J7I0D7</accession>
<dbReference type="InterPro" id="IPR043426">
    <property type="entry name" value="MltB-like"/>
</dbReference>
<comment type="caution">
    <text evidence="2">The sequence shown here is derived from an EMBL/GenBank/DDBJ whole genome shotgun (WGS) entry which is preliminary data.</text>
</comment>
<dbReference type="PANTHER" id="PTHR30163:SF8">
    <property type="entry name" value="LYTIC MUREIN TRANSGLYCOSYLASE"/>
    <property type="match status" value="1"/>
</dbReference>
<feature type="domain" description="Peptidoglycan binding-like" evidence="1">
    <location>
        <begin position="148"/>
        <end position="203"/>
    </location>
</feature>
<evidence type="ECO:0000313" key="3">
    <source>
        <dbReference type="Proteomes" id="UP000662314"/>
    </source>
</evidence>
<dbReference type="InterPro" id="IPR036366">
    <property type="entry name" value="PGBDSf"/>
</dbReference>
<dbReference type="Pfam" id="PF01471">
    <property type="entry name" value="PG_binding_1"/>
    <property type="match status" value="5"/>
</dbReference>
<dbReference type="SUPFAM" id="SSF47090">
    <property type="entry name" value="PGBD-like"/>
    <property type="match status" value="5"/>
</dbReference>
<dbReference type="Proteomes" id="UP000662314">
    <property type="component" value="Unassembled WGS sequence"/>
</dbReference>
<feature type="domain" description="Peptidoglycan binding-like" evidence="1">
    <location>
        <begin position="69"/>
        <end position="125"/>
    </location>
</feature>
<dbReference type="InterPro" id="IPR002477">
    <property type="entry name" value="Peptidoglycan-bd-like"/>
</dbReference>
<gene>
    <name evidence="2" type="ORF">I8752_11650</name>
</gene>
<dbReference type="InterPro" id="IPR036365">
    <property type="entry name" value="PGBD-like_sf"/>
</dbReference>
<dbReference type="RefSeq" id="WP_214432476.1">
    <property type="nucleotide sequence ID" value="NZ_CAWPUQ010000210.1"/>
</dbReference>
<name>A0A8J7I0D7_9NOST</name>
<feature type="domain" description="Peptidoglycan binding-like" evidence="1">
    <location>
        <begin position="368"/>
        <end position="423"/>
    </location>
</feature>
<protein>
    <submittedName>
        <fullName evidence="2">Peptidoglycan-binding protein</fullName>
    </submittedName>
</protein>
<feature type="domain" description="Peptidoglycan binding-like" evidence="1">
    <location>
        <begin position="221"/>
        <end position="277"/>
    </location>
</feature>
<dbReference type="GO" id="GO:0008933">
    <property type="term" value="F:peptidoglycan lytic transglycosylase activity"/>
    <property type="evidence" value="ECO:0007669"/>
    <property type="project" value="TreeGrafter"/>
</dbReference>
<proteinExistence type="predicted"/>
<keyword evidence="3" id="KW-1185">Reference proteome</keyword>
<dbReference type="EMBL" id="JAECZA010000039">
    <property type="protein sequence ID" value="MBH8573660.1"/>
    <property type="molecule type" value="Genomic_DNA"/>
</dbReference>
<evidence type="ECO:0000259" key="1">
    <source>
        <dbReference type="Pfam" id="PF01471"/>
    </source>
</evidence>
<organism evidence="2 3">
    <name type="scientific">Dendronalium phyllosphericum CENA369</name>
    <dbReference type="NCBI Taxonomy" id="1725256"/>
    <lineage>
        <taxon>Bacteria</taxon>
        <taxon>Bacillati</taxon>
        <taxon>Cyanobacteriota</taxon>
        <taxon>Cyanophyceae</taxon>
        <taxon>Nostocales</taxon>
        <taxon>Nostocaceae</taxon>
        <taxon>Dendronalium</taxon>
        <taxon>Dendronalium phyllosphericum</taxon>
    </lineage>
</organism>
<feature type="domain" description="Peptidoglycan binding-like" evidence="1">
    <location>
        <begin position="291"/>
        <end position="344"/>
    </location>
</feature>
<dbReference type="GO" id="GO:0009253">
    <property type="term" value="P:peptidoglycan catabolic process"/>
    <property type="evidence" value="ECO:0007669"/>
    <property type="project" value="TreeGrafter"/>
</dbReference>
<dbReference type="Gene3D" id="1.10.101.10">
    <property type="entry name" value="PGBD-like superfamily/PGBD"/>
    <property type="match status" value="5"/>
</dbReference>
<dbReference type="AlphaFoldDB" id="A0A8J7I0D7"/>
<evidence type="ECO:0000313" key="2">
    <source>
        <dbReference type="EMBL" id="MBH8573660.1"/>
    </source>
</evidence>
<dbReference type="PANTHER" id="PTHR30163">
    <property type="entry name" value="MEMBRANE-BOUND LYTIC MUREIN TRANSGLYCOSYLASE B"/>
    <property type="match status" value="1"/>
</dbReference>
<sequence length="502" mass="55235">MEAIIHLHLASVYEASEHIEIVPIRVNFKFWRWQKLSSAAVMRLLPVALTIGILSLAGQTLALQKEGSNGPEVATTQRCLKKLGYYNGSVTGKFAALTRNSVIRFQQAKKLTTDGIVGSGTQKALQQACQSKTLSRNTTSGLRLGSKGSAVLRLQQNLGRLRYFNGPNTGYFGSETQQAVIRFQRSARIPVDGIANTRTQQAISSRLSVGGDYPVLKEGSSGPSVTLLQQRLKQLGYFSPNPTGNFKRITKDAVIAFQRNAGIPATGIANQQTWDALSRYSSANTSSLSTQQVKDLQQYLRDLGYFKTNPTGTVGPLTRDAIARFQRSNNIYADGNANVQVLEAVRRVWTNKYATQPTRDFLTVGDKGDNVRAVQERLSQYGFFNGSPDGYFDEYTRTSIIAFQQSYGLNVTGTINGQTWQTLGLNTAVASNGTANNRYVVVVPANNNDTLNRVRQYVPFAFPDNSRLGNYVNAGEFGDRTAAERVSNMLRSNGLDARVQYF</sequence>